<comment type="caution">
    <text evidence="4">The sequence shown here is derived from an EMBL/GenBank/DDBJ whole genome shotgun (WGS) entry which is preliminary data.</text>
</comment>
<keyword evidence="3" id="KW-1133">Transmembrane helix</keyword>
<accession>A0A819JAC7</accession>
<name>A0A819JAC7_9BILA</name>
<dbReference type="Proteomes" id="UP000663868">
    <property type="component" value="Unassembled WGS sequence"/>
</dbReference>
<keyword evidence="1" id="KW-0677">Repeat</keyword>
<dbReference type="InterPro" id="IPR001258">
    <property type="entry name" value="NHL_repeat"/>
</dbReference>
<keyword evidence="3" id="KW-0812">Transmembrane</keyword>
<keyword evidence="3" id="KW-0472">Membrane</keyword>
<dbReference type="EMBL" id="CAJOBB010001993">
    <property type="protein sequence ID" value="CAF3927056.1"/>
    <property type="molecule type" value="Genomic_DNA"/>
</dbReference>
<evidence type="ECO:0008006" key="6">
    <source>
        <dbReference type="Google" id="ProtNLM"/>
    </source>
</evidence>
<evidence type="ECO:0000256" key="1">
    <source>
        <dbReference type="ARBA" id="ARBA00022737"/>
    </source>
</evidence>
<dbReference type="PROSITE" id="PS51125">
    <property type="entry name" value="NHL"/>
    <property type="match status" value="1"/>
</dbReference>
<evidence type="ECO:0000313" key="5">
    <source>
        <dbReference type="Proteomes" id="UP000663868"/>
    </source>
</evidence>
<feature type="transmembrane region" description="Helical" evidence="3">
    <location>
        <begin position="32"/>
        <end position="53"/>
    </location>
</feature>
<dbReference type="PANTHER" id="PTHR24104">
    <property type="entry name" value="E3 UBIQUITIN-PROTEIN LIGASE NHLRC1-RELATED"/>
    <property type="match status" value="1"/>
</dbReference>
<evidence type="ECO:0000256" key="2">
    <source>
        <dbReference type="PROSITE-ProRule" id="PRU00504"/>
    </source>
</evidence>
<dbReference type="SUPFAM" id="SSF101898">
    <property type="entry name" value="NHL repeat"/>
    <property type="match status" value="1"/>
</dbReference>
<dbReference type="Gene3D" id="2.120.10.30">
    <property type="entry name" value="TolB, C-terminal domain"/>
    <property type="match status" value="2"/>
</dbReference>
<dbReference type="CDD" id="cd05819">
    <property type="entry name" value="NHL"/>
    <property type="match status" value="1"/>
</dbReference>
<gene>
    <name evidence="4" type="ORF">KXQ929_LOCUS24241</name>
</gene>
<sequence length="385" mass="43286">MNNRIEPDESVEVNSDTTRLRRLYEHFRKRKLFWIIFFITLIVVIIIIAAITATMKRTKKEKISTTTTTTTTTTSEQLTSSLIIKKSMKWKQNAITIAGDNEKGNELNQLDAPQGIYIDNDDQSVYIADAGNHRIVRWKFGANNGEIVAGGNGIGWEINQLNNPSDVVLDKKKEYLIICDQANTRVMKWSRQNNQDQQILIHNIGCSGLAMDNNGDLYISDWREHQVTHWKQGDTEGIVVAGGNGKGNQLNQLDGPQYIFVDEYHSVYIADFGNKRVMKWMKDATEGTLVAPGQVSGENSSSMFEPVGVVADHMGNIYVSDVINHQIMRWSPGAIEGVPVVGEEEGGWGPTQLSRLVDLSFDRQGNLYVVDTHNDRIQKFVIVLD</sequence>
<reference evidence="4" key="1">
    <citation type="submission" date="2021-02" db="EMBL/GenBank/DDBJ databases">
        <authorList>
            <person name="Nowell W R."/>
        </authorList>
    </citation>
    <scope>NUCLEOTIDE SEQUENCE</scope>
</reference>
<protein>
    <recommendedName>
        <fullName evidence="6">NHL repeat containing protein</fullName>
    </recommendedName>
</protein>
<dbReference type="InterPro" id="IPR011042">
    <property type="entry name" value="6-blade_b-propeller_TolB-like"/>
</dbReference>
<evidence type="ECO:0000313" key="4">
    <source>
        <dbReference type="EMBL" id="CAF3927056.1"/>
    </source>
</evidence>
<dbReference type="Pfam" id="PF01436">
    <property type="entry name" value="NHL"/>
    <property type="match status" value="1"/>
</dbReference>
<proteinExistence type="predicted"/>
<feature type="repeat" description="NHL" evidence="2">
    <location>
        <begin position="102"/>
        <end position="143"/>
    </location>
</feature>
<dbReference type="AlphaFoldDB" id="A0A819JAC7"/>
<evidence type="ECO:0000256" key="3">
    <source>
        <dbReference type="SAM" id="Phobius"/>
    </source>
</evidence>
<dbReference type="InterPro" id="IPR050952">
    <property type="entry name" value="TRIM-NHL_E3_ligases"/>
</dbReference>
<dbReference type="Gene3D" id="2.40.10.500">
    <property type="match status" value="1"/>
</dbReference>
<organism evidence="4 5">
    <name type="scientific">Adineta steineri</name>
    <dbReference type="NCBI Taxonomy" id="433720"/>
    <lineage>
        <taxon>Eukaryota</taxon>
        <taxon>Metazoa</taxon>
        <taxon>Spiralia</taxon>
        <taxon>Gnathifera</taxon>
        <taxon>Rotifera</taxon>
        <taxon>Eurotatoria</taxon>
        <taxon>Bdelloidea</taxon>
        <taxon>Adinetida</taxon>
        <taxon>Adinetidae</taxon>
        <taxon>Adineta</taxon>
    </lineage>
</organism>